<reference evidence="9" key="1">
    <citation type="journal article" date="2014" name="Int. J. Syst. Evol. Microbiol.">
        <title>Complete genome sequence of Corynebacterium casei LMG S-19264T (=DSM 44701T), isolated from a smear-ripened cheese.</title>
        <authorList>
            <consortium name="US DOE Joint Genome Institute (JGI-PGF)"/>
            <person name="Walter F."/>
            <person name="Albersmeier A."/>
            <person name="Kalinowski J."/>
            <person name="Ruckert C."/>
        </authorList>
    </citation>
    <scope>NUCLEOTIDE SEQUENCE</scope>
    <source>
        <strain evidence="9">CGMCC 1.15178</strain>
    </source>
</reference>
<organism evidence="9 10">
    <name type="scientific">Paenibacillus nasutitermitis</name>
    <dbReference type="NCBI Taxonomy" id="1652958"/>
    <lineage>
        <taxon>Bacteria</taxon>
        <taxon>Bacillati</taxon>
        <taxon>Bacillota</taxon>
        <taxon>Bacilli</taxon>
        <taxon>Bacillales</taxon>
        <taxon>Paenibacillaceae</taxon>
        <taxon>Paenibacillus</taxon>
    </lineage>
</organism>
<feature type="domain" description="ABC transmembrane type-1" evidence="8">
    <location>
        <begin position="69"/>
        <end position="285"/>
    </location>
</feature>
<dbReference type="CDD" id="cd06261">
    <property type="entry name" value="TM_PBP2"/>
    <property type="match status" value="1"/>
</dbReference>
<feature type="transmembrane region" description="Helical" evidence="7">
    <location>
        <begin position="72"/>
        <end position="96"/>
    </location>
</feature>
<feature type="transmembrane region" description="Helical" evidence="7">
    <location>
        <begin position="159"/>
        <end position="180"/>
    </location>
</feature>
<feature type="transmembrane region" description="Helical" evidence="7">
    <location>
        <begin position="264"/>
        <end position="284"/>
    </location>
</feature>
<dbReference type="AlphaFoldDB" id="A0A916ZD15"/>
<evidence type="ECO:0000313" key="9">
    <source>
        <dbReference type="EMBL" id="GGD88998.1"/>
    </source>
</evidence>
<dbReference type="PANTHER" id="PTHR30193:SF37">
    <property type="entry name" value="INNER MEMBRANE ABC TRANSPORTER PERMEASE PROTEIN YCJO"/>
    <property type="match status" value="1"/>
</dbReference>
<dbReference type="PROSITE" id="PS50928">
    <property type="entry name" value="ABC_TM1"/>
    <property type="match status" value="1"/>
</dbReference>
<keyword evidence="3" id="KW-1003">Cell membrane</keyword>
<keyword evidence="6 7" id="KW-0472">Membrane</keyword>
<keyword evidence="5 7" id="KW-1133">Transmembrane helix</keyword>
<gene>
    <name evidence="9" type="primary">yurN</name>
    <name evidence="9" type="ORF">GCM10010911_54490</name>
</gene>
<keyword evidence="10" id="KW-1185">Reference proteome</keyword>
<dbReference type="InterPro" id="IPR035906">
    <property type="entry name" value="MetI-like_sf"/>
</dbReference>
<dbReference type="Gene3D" id="1.10.3720.10">
    <property type="entry name" value="MetI-like"/>
    <property type="match status" value="1"/>
</dbReference>
<comment type="caution">
    <text evidence="9">The sequence shown here is derived from an EMBL/GenBank/DDBJ whole genome shotgun (WGS) entry which is preliminary data.</text>
</comment>
<evidence type="ECO:0000256" key="4">
    <source>
        <dbReference type="ARBA" id="ARBA00022692"/>
    </source>
</evidence>
<dbReference type="EMBL" id="BMHP01000004">
    <property type="protein sequence ID" value="GGD88998.1"/>
    <property type="molecule type" value="Genomic_DNA"/>
</dbReference>
<feature type="transmembrane region" description="Helical" evidence="7">
    <location>
        <begin position="108"/>
        <end position="128"/>
    </location>
</feature>
<comment type="similarity">
    <text evidence="7">Belongs to the binding-protein-dependent transport system permease family.</text>
</comment>
<protein>
    <submittedName>
        <fullName evidence="9">ABC transporter permease protein YurN</fullName>
    </submittedName>
</protein>
<sequence>MSRMMKDSLSAYLLLSPIVIGLLIFCYYPPIRGLIMSVFEWNAAGDRWTFVGMDNFRRMAHDDVLIASVPNMLFLLVGGLIISVTVPLIMAELIYSISNPKWKYAYRVLILVPMVIPGVVGALVWQFVFDPNIGLINAILDGVGLGGWKHAWLGDSHTVLWAFLFMGFPWATGIGPLIYLSGLSGIPTEINESARLDGITWFRRVISIDIPLITGQIKFFLITGLIGGLQAFQNQYLLTNGGPGYSSMVPGYHMYLQAFTYNRLGYASAIGLVLFAAALILTIINMKFIKSKGEG</sequence>
<dbReference type="RefSeq" id="WP_188996976.1">
    <property type="nucleotide sequence ID" value="NZ_BMHP01000004.1"/>
</dbReference>
<keyword evidence="4 7" id="KW-0812">Transmembrane</keyword>
<feature type="transmembrane region" description="Helical" evidence="7">
    <location>
        <begin position="12"/>
        <end position="31"/>
    </location>
</feature>
<evidence type="ECO:0000256" key="5">
    <source>
        <dbReference type="ARBA" id="ARBA00022989"/>
    </source>
</evidence>
<accession>A0A916ZD15</accession>
<dbReference type="PANTHER" id="PTHR30193">
    <property type="entry name" value="ABC TRANSPORTER PERMEASE PROTEIN"/>
    <property type="match status" value="1"/>
</dbReference>
<dbReference type="Proteomes" id="UP000612456">
    <property type="component" value="Unassembled WGS sequence"/>
</dbReference>
<dbReference type="InterPro" id="IPR000515">
    <property type="entry name" value="MetI-like"/>
</dbReference>
<name>A0A916ZD15_9BACL</name>
<evidence type="ECO:0000259" key="8">
    <source>
        <dbReference type="PROSITE" id="PS50928"/>
    </source>
</evidence>
<evidence type="ECO:0000313" key="10">
    <source>
        <dbReference type="Proteomes" id="UP000612456"/>
    </source>
</evidence>
<proteinExistence type="inferred from homology"/>
<evidence type="ECO:0000256" key="1">
    <source>
        <dbReference type="ARBA" id="ARBA00004651"/>
    </source>
</evidence>
<dbReference type="GO" id="GO:0055085">
    <property type="term" value="P:transmembrane transport"/>
    <property type="evidence" value="ECO:0007669"/>
    <property type="project" value="InterPro"/>
</dbReference>
<evidence type="ECO:0000256" key="6">
    <source>
        <dbReference type="ARBA" id="ARBA00023136"/>
    </source>
</evidence>
<dbReference type="InterPro" id="IPR051393">
    <property type="entry name" value="ABC_transporter_permease"/>
</dbReference>
<dbReference type="GO" id="GO:0005886">
    <property type="term" value="C:plasma membrane"/>
    <property type="evidence" value="ECO:0007669"/>
    <property type="project" value="UniProtKB-SubCell"/>
</dbReference>
<dbReference type="Pfam" id="PF00528">
    <property type="entry name" value="BPD_transp_1"/>
    <property type="match status" value="1"/>
</dbReference>
<reference evidence="9" key="2">
    <citation type="submission" date="2020-09" db="EMBL/GenBank/DDBJ databases">
        <authorList>
            <person name="Sun Q."/>
            <person name="Zhou Y."/>
        </authorList>
    </citation>
    <scope>NUCLEOTIDE SEQUENCE</scope>
    <source>
        <strain evidence="9">CGMCC 1.15178</strain>
    </source>
</reference>
<keyword evidence="2 7" id="KW-0813">Transport</keyword>
<evidence type="ECO:0000256" key="7">
    <source>
        <dbReference type="RuleBase" id="RU363032"/>
    </source>
</evidence>
<comment type="subcellular location">
    <subcellularLocation>
        <location evidence="1 7">Cell membrane</location>
        <topology evidence="1 7">Multi-pass membrane protein</topology>
    </subcellularLocation>
</comment>
<evidence type="ECO:0000256" key="3">
    <source>
        <dbReference type="ARBA" id="ARBA00022475"/>
    </source>
</evidence>
<evidence type="ECO:0000256" key="2">
    <source>
        <dbReference type="ARBA" id="ARBA00022448"/>
    </source>
</evidence>
<dbReference type="SUPFAM" id="SSF161098">
    <property type="entry name" value="MetI-like"/>
    <property type="match status" value="1"/>
</dbReference>